<gene>
    <name evidence="1" type="ORF">H9862_00475</name>
</gene>
<dbReference type="InterPro" id="IPR019660">
    <property type="entry name" value="Put_sensory_transdc_reg_YbjN"/>
</dbReference>
<evidence type="ECO:0000313" key="2">
    <source>
        <dbReference type="Proteomes" id="UP000823964"/>
    </source>
</evidence>
<dbReference type="Proteomes" id="UP000823964">
    <property type="component" value="Unassembled WGS sequence"/>
</dbReference>
<accession>A0A9D2AH74</accession>
<comment type="caution">
    <text evidence="1">The sequence shown here is derived from an EMBL/GenBank/DDBJ whole genome shotgun (WGS) entry which is preliminary data.</text>
</comment>
<protein>
    <submittedName>
        <fullName evidence="1">YbjN domain-containing protein</fullName>
    </submittedName>
</protein>
<dbReference type="EMBL" id="DXFQ01000008">
    <property type="protein sequence ID" value="HIX19058.1"/>
    <property type="molecule type" value="Genomic_DNA"/>
</dbReference>
<organism evidence="1 2">
    <name type="scientific">Candidatus Akkermansia intestinigallinarum</name>
    <dbReference type="NCBI Taxonomy" id="2838431"/>
    <lineage>
        <taxon>Bacteria</taxon>
        <taxon>Pseudomonadati</taxon>
        <taxon>Verrucomicrobiota</taxon>
        <taxon>Verrucomicrobiia</taxon>
        <taxon>Verrucomicrobiales</taxon>
        <taxon>Akkermansiaceae</taxon>
        <taxon>Akkermansia</taxon>
    </lineage>
</organism>
<dbReference type="Pfam" id="PF10722">
    <property type="entry name" value="YbjN"/>
    <property type="match status" value="1"/>
</dbReference>
<dbReference type="AlphaFoldDB" id="A0A9D2AH74"/>
<reference evidence="1" key="2">
    <citation type="submission" date="2021-04" db="EMBL/GenBank/DDBJ databases">
        <authorList>
            <person name="Gilroy R."/>
        </authorList>
    </citation>
    <scope>NUCLEOTIDE SEQUENCE</scope>
    <source>
        <strain evidence="1">14975</strain>
    </source>
</reference>
<proteinExistence type="predicted"/>
<evidence type="ECO:0000313" key="1">
    <source>
        <dbReference type="EMBL" id="HIX19058.1"/>
    </source>
</evidence>
<reference evidence="1" key="1">
    <citation type="journal article" date="2021" name="PeerJ">
        <title>Extensive microbial diversity within the chicken gut microbiome revealed by metagenomics and culture.</title>
        <authorList>
            <person name="Gilroy R."/>
            <person name="Ravi A."/>
            <person name="Getino M."/>
            <person name="Pursley I."/>
            <person name="Horton D.L."/>
            <person name="Alikhan N.F."/>
            <person name="Baker D."/>
            <person name="Gharbi K."/>
            <person name="Hall N."/>
            <person name="Watson M."/>
            <person name="Adriaenssens E.M."/>
            <person name="Foster-Nyarko E."/>
            <person name="Jarju S."/>
            <person name="Secka A."/>
            <person name="Antonio M."/>
            <person name="Oren A."/>
            <person name="Chaudhuri R.R."/>
            <person name="La Ragione R."/>
            <person name="Hildebrand F."/>
            <person name="Pallen M.J."/>
        </authorList>
    </citation>
    <scope>NUCLEOTIDE SEQUENCE</scope>
    <source>
        <strain evidence="1">14975</strain>
    </source>
</reference>
<name>A0A9D2AH74_9BACT</name>
<sequence length="151" mass="17467">MPKQPNLLARVRQHLIRRGEEYEWITMGPQADKVGLAYLPIDVTGLPCTFMFTELHEPCSLVFDAHFALRIAREDLQELSMLLLTLNANLPEGQLLLDMEGGFVYYRLKFVVDDYNISDEEVDRRIAHMEQMGIAMSVTYSRIISQEFPCR</sequence>